<dbReference type="CDD" id="cd07402">
    <property type="entry name" value="MPP_GpdQ"/>
    <property type="match status" value="1"/>
</dbReference>
<dbReference type="OrthoDB" id="9784378at2"/>
<dbReference type="GO" id="GO:0004112">
    <property type="term" value="F:cyclic-nucleotide phosphodiesterase activity"/>
    <property type="evidence" value="ECO:0007669"/>
    <property type="project" value="InterPro"/>
</dbReference>
<dbReference type="SUPFAM" id="SSF56300">
    <property type="entry name" value="Metallo-dependent phosphatases"/>
    <property type="match status" value="1"/>
</dbReference>
<keyword evidence="1" id="KW-0479">Metal-binding</keyword>
<keyword evidence="2" id="KW-0378">Hydrolase</keyword>
<reference evidence="6 7" key="1">
    <citation type="submission" date="2018-02" db="EMBL/GenBank/DDBJ databases">
        <title>Reclassifiation of [Polyangium] brachysporum DSM 7029 as Guopingzhaonella breviflexa gen. nov., sp. nov., a member of the family Comamonadaceae.</title>
        <authorList>
            <person name="Tang B."/>
        </authorList>
    </citation>
    <scope>NUCLEOTIDE SEQUENCE [LARGE SCALE GENOMIC DNA]</scope>
    <source>
        <strain evidence="6 7">BCRC 80649</strain>
    </source>
</reference>
<dbReference type="GO" id="GO:0046872">
    <property type="term" value="F:metal ion binding"/>
    <property type="evidence" value="ECO:0007669"/>
    <property type="project" value="UniProtKB-KW"/>
</dbReference>
<dbReference type="InterPro" id="IPR050884">
    <property type="entry name" value="CNP_phosphodiesterase-III"/>
</dbReference>
<evidence type="ECO:0000313" key="6">
    <source>
        <dbReference type="EMBL" id="PPE65009.1"/>
    </source>
</evidence>
<comment type="similarity">
    <text evidence="4">Belongs to the cyclic nucleotide phosphodiesterase class-III family.</text>
</comment>
<evidence type="ECO:0000313" key="7">
    <source>
        <dbReference type="Proteomes" id="UP000238605"/>
    </source>
</evidence>
<dbReference type="PANTHER" id="PTHR42988:SF2">
    <property type="entry name" value="CYCLIC NUCLEOTIDE PHOSPHODIESTERASE CBUA0032-RELATED"/>
    <property type="match status" value="1"/>
</dbReference>
<dbReference type="EMBL" id="PSNX01000018">
    <property type="protein sequence ID" value="PPE65009.1"/>
    <property type="molecule type" value="Genomic_DNA"/>
</dbReference>
<keyword evidence="7" id="KW-1185">Reference proteome</keyword>
<organism evidence="6 7">
    <name type="scientific">Caldimonas caldifontis</name>
    <dbReference type="NCBI Taxonomy" id="1452508"/>
    <lineage>
        <taxon>Bacteria</taxon>
        <taxon>Pseudomonadati</taxon>
        <taxon>Pseudomonadota</taxon>
        <taxon>Betaproteobacteria</taxon>
        <taxon>Burkholderiales</taxon>
        <taxon>Sphaerotilaceae</taxon>
        <taxon>Caldimonas</taxon>
    </lineage>
</organism>
<name>A0A2S5SQM7_9BURK</name>
<dbReference type="Pfam" id="PF00149">
    <property type="entry name" value="Metallophos"/>
    <property type="match status" value="1"/>
</dbReference>
<dbReference type="InterPro" id="IPR042281">
    <property type="entry name" value="GpdQ_beta-strand"/>
</dbReference>
<evidence type="ECO:0000256" key="1">
    <source>
        <dbReference type="ARBA" id="ARBA00022723"/>
    </source>
</evidence>
<evidence type="ECO:0000256" key="2">
    <source>
        <dbReference type="ARBA" id="ARBA00022801"/>
    </source>
</evidence>
<evidence type="ECO:0000259" key="5">
    <source>
        <dbReference type="Pfam" id="PF00149"/>
    </source>
</evidence>
<evidence type="ECO:0000256" key="4">
    <source>
        <dbReference type="ARBA" id="ARBA00025742"/>
    </source>
</evidence>
<dbReference type="RefSeq" id="WP_104303861.1">
    <property type="nucleotide sequence ID" value="NZ_PSNX01000018.1"/>
</dbReference>
<dbReference type="InterPro" id="IPR042283">
    <property type="entry name" value="GpdQ_catalytic"/>
</dbReference>
<accession>A0A2S5SQM7</accession>
<dbReference type="PANTHER" id="PTHR42988">
    <property type="entry name" value="PHOSPHOHYDROLASE"/>
    <property type="match status" value="1"/>
</dbReference>
<gene>
    <name evidence="6" type="ORF">C1704_16625</name>
</gene>
<protein>
    <submittedName>
        <fullName evidence="6">Phosphodiesterase</fullName>
    </submittedName>
</protein>
<dbReference type="InterPro" id="IPR029052">
    <property type="entry name" value="Metallo-depent_PP-like"/>
</dbReference>
<sequence>MPALLPHVLVHLSDTHITVPGRLLDGRVDTATALARAVEAVGRLQPAPVAVLVSGDLVDAGSPEEYDHLRTLLAPLPGPVYLMPGNHDERGALRAAFADHPYLGQMGGGEFIQYTVDLRGLRLVTLDTVVPGAGHGALCGHRLDWLDATLAQAPGQPTLVALHHPPFLTHIEHMDALGLREGREDFEAIIRRHPQVERIACGHLHRCIQARVAHTVAITVPSPAHQVELDLVGDHPASYTFEPPGFGLHVWTTGTDLVSHVMPVGDFPGPFAF</sequence>
<dbReference type="InterPro" id="IPR026575">
    <property type="entry name" value="GpdQ/CpdA-like"/>
</dbReference>
<dbReference type="InterPro" id="IPR004843">
    <property type="entry name" value="Calcineurin-like_PHP"/>
</dbReference>
<dbReference type="Gene3D" id="3.60.21.40">
    <property type="entry name" value="GpdQ, catalytic alpha/beta sandwich domain"/>
    <property type="match status" value="1"/>
</dbReference>
<dbReference type="Gene3D" id="3.30.750.180">
    <property type="entry name" value="GpdQ, beta-strand dimerisation domain"/>
    <property type="match status" value="1"/>
</dbReference>
<proteinExistence type="inferred from homology"/>
<comment type="caution">
    <text evidence="6">The sequence shown here is derived from an EMBL/GenBank/DDBJ whole genome shotgun (WGS) entry which is preliminary data.</text>
</comment>
<keyword evidence="3" id="KW-0408">Iron</keyword>
<dbReference type="AlphaFoldDB" id="A0A2S5SQM7"/>
<feature type="domain" description="Calcineurin-like phosphoesterase" evidence="5">
    <location>
        <begin position="9"/>
        <end position="207"/>
    </location>
</feature>
<evidence type="ECO:0000256" key="3">
    <source>
        <dbReference type="ARBA" id="ARBA00023004"/>
    </source>
</evidence>
<dbReference type="Proteomes" id="UP000238605">
    <property type="component" value="Unassembled WGS sequence"/>
</dbReference>